<evidence type="ECO:0000256" key="6">
    <source>
        <dbReference type="ARBA" id="ARBA00022801"/>
    </source>
</evidence>
<proteinExistence type="inferred from homology"/>
<evidence type="ECO:0000256" key="3">
    <source>
        <dbReference type="ARBA" id="ARBA00007931"/>
    </source>
</evidence>
<keyword evidence="14" id="KW-1185">Reference proteome</keyword>
<keyword evidence="4" id="KW-0645">Protease</keyword>
<evidence type="ECO:0000313" key="14">
    <source>
        <dbReference type="Proteomes" id="UP001056834"/>
    </source>
</evidence>
<dbReference type="RefSeq" id="WP_250223474.1">
    <property type="nucleotide sequence ID" value="NZ_CP097762.1"/>
</dbReference>
<evidence type="ECO:0000256" key="1">
    <source>
        <dbReference type="ARBA" id="ARBA00001947"/>
    </source>
</evidence>
<dbReference type="PANTHER" id="PTHR42837">
    <property type="entry name" value="REGULATOR OF SIGMA-E PROTEASE RSEP"/>
    <property type="match status" value="1"/>
</dbReference>
<feature type="transmembrane region" description="Helical" evidence="11">
    <location>
        <begin position="6"/>
        <end position="25"/>
    </location>
</feature>
<dbReference type="SUPFAM" id="SSF50156">
    <property type="entry name" value="PDZ domain-like"/>
    <property type="match status" value="2"/>
</dbReference>
<gene>
    <name evidence="13" type="primary">rseP</name>
    <name evidence="13" type="ORF">M9405_01295</name>
</gene>
<dbReference type="InterPro" id="IPR004387">
    <property type="entry name" value="Pept_M50_Zn"/>
</dbReference>
<evidence type="ECO:0000256" key="9">
    <source>
        <dbReference type="ARBA" id="ARBA00023049"/>
    </source>
</evidence>
<dbReference type="Gene3D" id="2.30.42.10">
    <property type="match status" value="2"/>
</dbReference>
<keyword evidence="9 11" id="KW-0482">Metalloprotease</keyword>
<evidence type="ECO:0000313" key="13">
    <source>
        <dbReference type="EMBL" id="URJ25343.1"/>
    </source>
</evidence>
<evidence type="ECO:0000256" key="10">
    <source>
        <dbReference type="ARBA" id="ARBA00023136"/>
    </source>
</evidence>
<reference evidence="13" key="1">
    <citation type="submission" date="2022-05" db="EMBL/GenBank/DDBJ databases">
        <title>Impact of host demography and evolutionary history on endosymbiont molecular evolution: a test in carpenter ants (Genus Camponotus) and their Blochmannia endosymbionts.</title>
        <authorList>
            <person name="Manthey J.D."/>
            <person name="Giron J.C."/>
            <person name="Hruska J.P."/>
        </authorList>
    </citation>
    <scope>NUCLEOTIDE SEQUENCE</scope>
    <source>
        <strain evidence="13">C-006</strain>
    </source>
</reference>
<keyword evidence="8 11" id="KW-1133">Transmembrane helix</keyword>
<feature type="transmembrane region" description="Helical" evidence="11">
    <location>
        <begin position="351"/>
        <end position="370"/>
    </location>
</feature>
<dbReference type="Proteomes" id="UP001056834">
    <property type="component" value="Chromosome"/>
</dbReference>
<feature type="transmembrane region" description="Helical" evidence="11">
    <location>
        <begin position="391"/>
        <end position="412"/>
    </location>
</feature>
<feature type="domain" description="PDZ" evidence="12">
    <location>
        <begin position="119"/>
        <end position="188"/>
    </location>
</feature>
<accession>A0ABY4SV25</accession>
<dbReference type="Pfam" id="PF17820">
    <property type="entry name" value="PDZ_6"/>
    <property type="match status" value="1"/>
</dbReference>
<keyword evidence="5 11" id="KW-0812">Transmembrane</keyword>
<dbReference type="EC" id="3.4.24.-" evidence="11"/>
<evidence type="ECO:0000256" key="4">
    <source>
        <dbReference type="ARBA" id="ARBA00022670"/>
    </source>
</evidence>
<comment type="cofactor">
    <cofactor evidence="1 11">
        <name>Zn(2+)</name>
        <dbReference type="ChEBI" id="CHEBI:29105"/>
    </cofactor>
</comment>
<dbReference type="PANTHER" id="PTHR42837:SF2">
    <property type="entry name" value="MEMBRANE METALLOPROTEASE ARASP2, CHLOROPLASTIC-RELATED"/>
    <property type="match status" value="1"/>
</dbReference>
<dbReference type="GO" id="GO:0008237">
    <property type="term" value="F:metallopeptidase activity"/>
    <property type="evidence" value="ECO:0007669"/>
    <property type="project" value="UniProtKB-KW"/>
</dbReference>
<dbReference type="InterPro" id="IPR041489">
    <property type="entry name" value="PDZ_6"/>
</dbReference>
<evidence type="ECO:0000256" key="7">
    <source>
        <dbReference type="ARBA" id="ARBA00022833"/>
    </source>
</evidence>
<evidence type="ECO:0000256" key="2">
    <source>
        <dbReference type="ARBA" id="ARBA00004141"/>
    </source>
</evidence>
<protein>
    <recommendedName>
        <fullName evidence="11">Zinc metalloprotease</fullName>
        <ecNumber evidence="11">3.4.24.-</ecNumber>
    </recommendedName>
</protein>
<dbReference type="InterPro" id="IPR036034">
    <property type="entry name" value="PDZ_sf"/>
</dbReference>
<comment type="similarity">
    <text evidence="3 11">Belongs to the peptidase M50B family.</text>
</comment>
<evidence type="ECO:0000256" key="8">
    <source>
        <dbReference type="ARBA" id="ARBA00022989"/>
    </source>
</evidence>
<dbReference type="SMART" id="SM00228">
    <property type="entry name" value="PDZ"/>
    <property type="match status" value="2"/>
</dbReference>
<sequence length="468" mass="53379">MLSHFFWNLITFILTLSILITIHEYGHFLAARFLNVKIEKFSIGFGPVLWSWKDQKKDTEYAISAILFGGYIKLFDAPKSINKQYTQKYNNTFNSKKTWEKIIIIVAGPIMNFLLSIILYIIIFIIGTPTHKPIIQSIIPDSIADQSGLLSNLEIQSINNVHTHNWDAIRLEILNNIGKKNIVISTIEICQNNTNIKTYTLNIPDNWFNKSINYINDPVISLGIVPIDTYIIPTIFKIRPNSAAQQSGLKIGDKIIKINEQTITNWESVIKIIKNNLTNNLNITIARENKTINLNLNLQSNKIHCIHPNTIEEIIGFIPKVISKPTKNFLLKNKYGYFDAILHSCKKVWKLIYFTINTLFQAILGNINIIQLIGGPISIAQKAGETAKYGFIYYLMFLSVISINLGIINLLPFPSLDGGHLFFLIIEKIIGKLIPKKIKHFIHIIGYIILMSVISIALFNDINKLWQC</sequence>
<keyword evidence="7 11" id="KW-0862">Zinc</keyword>
<keyword evidence="11" id="KW-0479">Metal-binding</keyword>
<keyword evidence="10 11" id="KW-0472">Membrane</keyword>
<feature type="domain" description="PDZ" evidence="12">
    <location>
        <begin position="220"/>
        <end position="289"/>
    </location>
</feature>
<evidence type="ECO:0000256" key="5">
    <source>
        <dbReference type="ARBA" id="ARBA00022692"/>
    </source>
</evidence>
<feature type="transmembrane region" description="Helical" evidence="11">
    <location>
        <begin position="102"/>
        <end position="127"/>
    </location>
</feature>
<evidence type="ECO:0000256" key="11">
    <source>
        <dbReference type="RuleBase" id="RU362031"/>
    </source>
</evidence>
<dbReference type="NCBIfam" id="TIGR00054">
    <property type="entry name" value="RIP metalloprotease RseP"/>
    <property type="match status" value="1"/>
</dbReference>
<name>A0ABY4SV25_9ENTR</name>
<organism evidence="13 14">
    <name type="scientific">Candidatus Blochmannia ocreatus</name>
    <name type="common">nom. nud.</name>
    <dbReference type="NCBI Taxonomy" id="251538"/>
    <lineage>
        <taxon>Bacteria</taxon>
        <taxon>Pseudomonadati</taxon>
        <taxon>Pseudomonadota</taxon>
        <taxon>Gammaproteobacteria</taxon>
        <taxon>Enterobacterales</taxon>
        <taxon>Enterobacteriaceae</taxon>
        <taxon>ant endosymbionts</taxon>
        <taxon>Candidatus Blochmanniella</taxon>
    </lineage>
</organism>
<dbReference type="CDD" id="cd06163">
    <property type="entry name" value="S2P-M50_PDZ_RseP-like"/>
    <property type="match status" value="1"/>
</dbReference>
<evidence type="ECO:0000259" key="12">
    <source>
        <dbReference type="SMART" id="SM00228"/>
    </source>
</evidence>
<dbReference type="InterPro" id="IPR001478">
    <property type="entry name" value="PDZ"/>
</dbReference>
<comment type="subcellular location">
    <subcellularLocation>
        <location evidence="2">Membrane</location>
        <topology evidence="2">Multi-pass membrane protein</topology>
    </subcellularLocation>
</comment>
<dbReference type="InterPro" id="IPR008915">
    <property type="entry name" value="Peptidase_M50"/>
</dbReference>
<dbReference type="EMBL" id="CP097762">
    <property type="protein sequence ID" value="URJ25343.1"/>
    <property type="molecule type" value="Genomic_DNA"/>
</dbReference>
<feature type="transmembrane region" description="Helical" evidence="11">
    <location>
        <begin position="441"/>
        <end position="459"/>
    </location>
</feature>
<dbReference type="Pfam" id="PF02163">
    <property type="entry name" value="Peptidase_M50"/>
    <property type="match status" value="1"/>
</dbReference>
<keyword evidence="6 11" id="KW-0378">Hydrolase</keyword>